<reference evidence="16 17" key="1">
    <citation type="submission" date="2021-05" db="EMBL/GenBank/DDBJ databases">
        <title>Kineosporia and Streptomyces sp. nov. two new marine actinobacteria isolated from Coral.</title>
        <authorList>
            <person name="Buangrab K."/>
            <person name="Sutthacheep M."/>
            <person name="Yeemin T."/>
            <person name="Harunari E."/>
            <person name="Igarashi Y."/>
            <person name="Kanchanasin P."/>
            <person name="Tanasupawat S."/>
            <person name="Phongsopitanun W."/>
        </authorList>
    </citation>
    <scope>NUCLEOTIDE SEQUENCE [LARGE SCALE GENOMIC DNA]</scope>
    <source>
        <strain evidence="16 17">J2-2</strain>
    </source>
</reference>
<dbReference type="InterPro" id="IPR025201">
    <property type="entry name" value="KdpD_TM"/>
</dbReference>
<keyword evidence="5" id="KW-0597">Phosphoprotein</keyword>
<dbReference type="Gene3D" id="3.30.565.10">
    <property type="entry name" value="Histidine kinase-like ATPase, C-terminal domain"/>
    <property type="match status" value="1"/>
</dbReference>
<name>A0ABS5TM08_9ACTN</name>
<sequence>MVGQLRVHLGAAPGVGKTYKMLEEGHRRRERGTDVVIGYVETHGREQTEAMIGDLEVLPRRAHRYRDTTFSEMDVDAVLARGAEVVLVDELAHTNVPGSRNAKRWQDIEELLDAGMTVLTTVNVQHLESINDIVRQITGVPQRETVPDEVVRRAGTIELVDMAPEAIRRRMAHGNIYGAEKIDAALGNYFRVGNLTALRELALLWLADKVDDELESYRAAHDISDTWEARERVVVALTGGPEGETLIRRAARLASRSRGADLLAVHVARNDGLSGGSHAHLAAQRTLAEDLGGTYHQVVGNDVPQALLDFARGVNATELVLGVSRRGRLQSLFSPGVGVTTTNGAGPIDVHLVTHAEVHRGRALPKAESALSRNRRVAGLLVAALGLAGLTLLLSQLRGQVSLGSDILLYLAAVVIVALVGGLWPALFAAVAGSVLLNFYFAPPIHTVTIATRENVLALLVFLAVAVAVSATVDRAARRTREAASARAEAETLSTLAGSVLRGAQPLPALLDQVRETFRFTGATLLHRAPGSGPSPDLQHDPDAWQVVASVGEAVTTPGQGDAEVLVDEEISLVLSGHPLAAQDRRVVQAFAAQAVVAMRQQQLREQAAAAGPLAEVDRMRTALLSAVSHDLRTPLASAKAAVGGLRAPGVEFSADDRTELLASVEESLDRLTRLVDNLLDMSRLQAGALAMRPQPTSIAETVAMALDELGPEGRDIEVRLPEEFLEVTGDPVLIERVLVNLLRNALRHSPEGSPPMIVVSAHAGEVETRVIDRGPGIPAELWDDVFLPFQRFGDRDNGTGVGLGLALSRGLTEAMGGTLTPDTTPGGGLTMIMTLVEVDQDDQVNP</sequence>
<dbReference type="InterPro" id="IPR036097">
    <property type="entry name" value="HisK_dim/P_sf"/>
</dbReference>
<feature type="transmembrane region" description="Helical" evidence="14">
    <location>
        <begin position="456"/>
        <end position="473"/>
    </location>
</feature>
<evidence type="ECO:0000259" key="15">
    <source>
        <dbReference type="PROSITE" id="PS50109"/>
    </source>
</evidence>
<evidence type="ECO:0000256" key="8">
    <source>
        <dbReference type="ARBA" id="ARBA00022741"/>
    </source>
</evidence>
<keyword evidence="6" id="KW-0808">Transferase</keyword>
<evidence type="ECO:0000256" key="2">
    <source>
        <dbReference type="ARBA" id="ARBA00004141"/>
    </source>
</evidence>
<dbReference type="InterPro" id="IPR006016">
    <property type="entry name" value="UspA"/>
</dbReference>
<keyword evidence="12" id="KW-0902">Two-component regulatory system</keyword>
<dbReference type="InterPro" id="IPR036890">
    <property type="entry name" value="HATPase_C_sf"/>
</dbReference>
<feature type="transmembrane region" description="Helical" evidence="14">
    <location>
        <begin position="407"/>
        <end position="436"/>
    </location>
</feature>
<dbReference type="PANTHER" id="PTHR45569:SF1">
    <property type="entry name" value="SENSOR PROTEIN KDPD"/>
    <property type="match status" value="1"/>
</dbReference>
<organism evidence="16 17">
    <name type="scientific">Kineosporia corallincola</name>
    <dbReference type="NCBI Taxonomy" id="2835133"/>
    <lineage>
        <taxon>Bacteria</taxon>
        <taxon>Bacillati</taxon>
        <taxon>Actinomycetota</taxon>
        <taxon>Actinomycetes</taxon>
        <taxon>Kineosporiales</taxon>
        <taxon>Kineosporiaceae</taxon>
        <taxon>Kineosporia</taxon>
    </lineage>
</organism>
<protein>
    <recommendedName>
        <fullName evidence="4">histidine kinase</fullName>
        <ecNumber evidence="4">2.7.13.3</ecNumber>
    </recommendedName>
</protein>
<comment type="catalytic activity">
    <reaction evidence="1">
        <text>ATP + protein L-histidine = ADP + protein N-phospho-L-histidine.</text>
        <dbReference type="EC" id="2.7.13.3"/>
    </reaction>
</comment>
<feature type="domain" description="Histidine kinase" evidence="15">
    <location>
        <begin position="627"/>
        <end position="840"/>
    </location>
</feature>
<dbReference type="Pfam" id="PF02518">
    <property type="entry name" value="HATPase_c"/>
    <property type="match status" value="1"/>
</dbReference>
<dbReference type="GO" id="GO:0016301">
    <property type="term" value="F:kinase activity"/>
    <property type="evidence" value="ECO:0007669"/>
    <property type="project" value="UniProtKB-KW"/>
</dbReference>
<feature type="transmembrane region" description="Helical" evidence="14">
    <location>
        <begin position="377"/>
        <end position="395"/>
    </location>
</feature>
<evidence type="ECO:0000256" key="14">
    <source>
        <dbReference type="SAM" id="Phobius"/>
    </source>
</evidence>
<evidence type="ECO:0000256" key="10">
    <source>
        <dbReference type="ARBA" id="ARBA00022840"/>
    </source>
</evidence>
<dbReference type="EMBL" id="JAHBAY010000011">
    <property type="protein sequence ID" value="MBT0772142.1"/>
    <property type="molecule type" value="Genomic_DNA"/>
</dbReference>
<keyword evidence="10" id="KW-0067">ATP-binding</keyword>
<keyword evidence="7 14" id="KW-0812">Transmembrane</keyword>
<dbReference type="InterPro" id="IPR052023">
    <property type="entry name" value="Histidine_kinase_KdpD"/>
</dbReference>
<dbReference type="SMART" id="SM00388">
    <property type="entry name" value="HisKA"/>
    <property type="match status" value="1"/>
</dbReference>
<dbReference type="InterPro" id="IPR014729">
    <property type="entry name" value="Rossmann-like_a/b/a_fold"/>
</dbReference>
<evidence type="ECO:0000256" key="12">
    <source>
        <dbReference type="ARBA" id="ARBA00023012"/>
    </source>
</evidence>
<evidence type="ECO:0000256" key="1">
    <source>
        <dbReference type="ARBA" id="ARBA00000085"/>
    </source>
</evidence>
<dbReference type="Gene3D" id="3.40.50.300">
    <property type="entry name" value="P-loop containing nucleotide triphosphate hydrolases"/>
    <property type="match status" value="1"/>
</dbReference>
<dbReference type="CDD" id="cd00075">
    <property type="entry name" value="HATPase"/>
    <property type="match status" value="1"/>
</dbReference>
<evidence type="ECO:0000256" key="5">
    <source>
        <dbReference type="ARBA" id="ARBA00022553"/>
    </source>
</evidence>
<dbReference type="SUPFAM" id="SSF52402">
    <property type="entry name" value="Adenine nucleotide alpha hydrolases-like"/>
    <property type="match status" value="1"/>
</dbReference>
<gene>
    <name evidence="16" type="ORF">KIH74_24575</name>
</gene>
<dbReference type="InterPro" id="IPR027417">
    <property type="entry name" value="P-loop_NTPase"/>
</dbReference>
<comment type="caution">
    <text evidence="16">The sequence shown here is derived from an EMBL/GenBank/DDBJ whole genome shotgun (WGS) entry which is preliminary data.</text>
</comment>
<keyword evidence="17" id="KW-1185">Reference proteome</keyword>
<proteinExistence type="predicted"/>
<dbReference type="Pfam" id="PF02702">
    <property type="entry name" value="KdpD"/>
    <property type="match status" value="1"/>
</dbReference>
<dbReference type="InterPro" id="IPR038318">
    <property type="entry name" value="KdpD_sf"/>
</dbReference>
<keyword evidence="13 14" id="KW-0472">Membrane</keyword>
<dbReference type="Proteomes" id="UP001197247">
    <property type="component" value="Unassembled WGS sequence"/>
</dbReference>
<dbReference type="PANTHER" id="PTHR45569">
    <property type="entry name" value="SENSOR PROTEIN KDPD"/>
    <property type="match status" value="1"/>
</dbReference>
<dbReference type="Pfam" id="PF13493">
    <property type="entry name" value="DUF4118"/>
    <property type="match status" value="1"/>
</dbReference>
<accession>A0ABS5TM08</accession>
<dbReference type="Gene3D" id="1.10.287.130">
    <property type="match status" value="1"/>
</dbReference>
<dbReference type="Gene3D" id="1.20.120.620">
    <property type="entry name" value="Backbone structure of the membrane domain of e. Coli histidine kinase receptor kdpd"/>
    <property type="match status" value="1"/>
</dbReference>
<dbReference type="InterPro" id="IPR003661">
    <property type="entry name" value="HisK_dim/P_dom"/>
</dbReference>
<keyword evidence="8" id="KW-0547">Nucleotide-binding</keyword>
<dbReference type="InterPro" id="IPR003594">
    <property type="entry name" value="HATPase_dom"/>
</dbReference>
<evidence type="ECO:0000256" key="4">
    <source>
        <dbReference type="ARBA" id="ARBA00012438"/>
    </source>
</evidence>
<dbReference type="SUPFAM" id="SSF47384">
    <property type="entry name" value="Homodimeric domain of signal transducing histidine kinase"/>
    <property type="match status" value="1"/>
</dbReference>
<dbReference type="InterPro" id="IPR003852">
    <property type="entry name" value="Sig_transdc_His_kinase_KdpD_N"/>
</dbReference>
<dbReference type="InterPro" id="IPR005467">
    <property type="entry name" value="His_kinase_dom"/>
</dbReference>
<evidence type="ECO:0000256" key="13">
    <source>
        <dbReference type="ARBA" id="ARBA00023136"/>
    </source>
</evidence>
<dbReference type="RefSeq" id="WP_214158502.1">
    <property type="nucleotide sequence ID" value="NZ_JAHBAY010000011.1"/>
</dbReference>
<evidence type="ECO:0000313" key="16">
    <source>
        <dbReference type="EMBL" id="MBT0772142.1"/>
    </source>
</evidence>
<dbReference type="Pfam" id="PF00582">
    <property type="entry name" value="Usp"/>
    <property type="match status" value="1"/>
</dbReference>
<comment type="subcellular location">
    <subcellularLocation>
        <location evidence="3">Cell membrane</location>
    </subcellularLocation>
    <subcellularLocation>
        <location evidence="2">Membrane</location>
        <topology evidence="2">Multi-pass membrane protein</topology>
    </subcellularLocation>
</comment>
<keyword evidence="9 16" id="KW-0418">Kinase</keyword>
<dbReference type="PRINTS" id="PR00344">
    <property type="entry name" value="BCTRLSENSOR"/>
</dbReference>
<dbReference type="PROSITE" id="PS50109">
    <property type="entry name" value="HIS_KIN"/>
    <property type="match status" value="1"/>
</dbReference>
<dbReference type="Pfam" id="PF00512">
    <property type="entry name" value="HisKA"/>
    <property type="match status" value="1"/>
</dbReference>
<evidence type="ECO:0000313" key="17">
    <source>
        <dbReference type="Proteomes" id="UP001197247"/>
    </source>
</evidence>
<dbReference type="SUPFAM" id="SSF55874">
    <property type="entry name" value="ATPase domain of HSP90 chaperone/DNA topoisomerase II/histidine kinase"/>
    <property type="match status" value="1"/>
</dbReference>
<evidence type="ECO:0000256" key="3">
    <source>
        <dbReference type="ARBA" id="ARBA00004236"/>
    </source>
</evidence>
<evidence type="ECO:0000256" key="11">
    <source>
        <dbReference type="ARBA" id="ARBA00022989"/>
    </source>
</evidence>
<evidence type="ECO:0000256" key="9">
    <source>
        <dbReference type="ARBA" id="ARBA00022777"/>
    </source>
</evidence>
<dbReference type="CDD" id="cd00082">
    <property type="entry name" value="HisKA"/>
    <property type="match status" value="1"/>
</dbReference>
<dbReference type="EC" id="2.7.13.3" evidence="4"/>
<dbReference type="SMART" id="SM00387">
    <property type="entry name" value="HATPase_c"/>
    <property type="match status" value="1"/>
</dbReference>
<dbReference type="InterPro" id="IPR004358">
    <property type="entry name" value="Sig_transdc_His_kin-like_C"/>
</dbReference>
<dbReference type="Gene3D" id="3.40.50.620">
    <property type="entry name" value="HUPs"/>
    <property type="match status" value="1"/>
</dbReference>
<evidence type="ECO:0000256" key="6">
    <source>
        <dbReference type="ARBA" id="ARBA00022679"/>
    </source>
</evidence>
<keyword evidence="11 14" id="KW-1133">Transmembrane helix</keyword>
<evidence type="ECO:0000256" key="7">
    <source>
        <dbReference type="ARBA" id="ARBA00022692"/>
    </source>
</evidence>